<gene>
    <name evidence="1" type="ORF">S01H1_11115</name>
</gene>
<organism evidence="1">
    <name type="scientific">marine sediment metagenome</name>
    <dbReference type="NCBI Taxonomy" id="412755"/>
    <lineage>
        <taxon>unclassified sequences</taxon>
        <taxon>metagenomes</taxon>
        <taxon>ecological metagenomes</taxon>
    </lineage>
</organism>
<dbReference type="AlphaFoldDB" id="X0SNX3"/>
<proteinExistence type="predicted"/>
<feature type="non-terminal residue" evidence="1">
    <location>
        <position position="1"/>
    </location>
</feature>
<evidence type="ECO:0000313" key="1">
    <source>
        <dbReference type="EMBL" id="GAF76841.1"/>
    </source>
</evidence>
<reference evidence="1" key="1">
    <citation type="journal article" date="2014" name="Front. Microbiol.">
        <title>High frequency of phylogenetically diverse reductive dehalogenase-homologous genes in deep subseafloor sedimentary metagenomes.</title>
        <authorList>
            <person name="Kawai M."/>
            <person name="Futagami T."/>
            <person name="Toyoda A."/>
            <person name="Takaki Y."/>
            <person name="Nishi S."/>
            <person name="Hori S."/>
            <person name="Arai W."/>
            <person name="Tsubouchi T."/>
            <person name="Morono Y."/>
            <person name="Uchiyama I."/>
            <person name="Ito T."/>
            <person name="Fujiyama A."/>
            <person name="Inagaki F."/>
            <person name="Takami H."/>
        </authorList>
    </citation>
    <scope>NUCLEOTIDE SEQUENCE</scope>
    <source>
        <strain evidence="1">Expedition CK06-06</strain>
    </source>
</reference>
<dbReference type="EMBL" id="BARS01005666">
    <property type="protein sequence ID" value="GAF76841.1"/>
    <property type="molecule type" value="Genomic_DNA"/>
</dbReference>
<comment type="caution">
    <text evidence="1">The sequence shown here is derived from an EMBL/GenBank/DDBJ whole genome shotgun (WGS) entry which is preliminary data.</text>
</comment>
<evidence type="ECO:0008006" key="2">
    <source>
        <dbReference type="Google" id="ProtNLM"/>
    </source>
</evidence>
<protein>
    <recommendedName>
        <fullName evidence="2">Calcineurin-like phosphoesterase domain-containing protein</fullName>
    </recommendedName>
</protein>
<name>X0SNX3_9ZZZZ</name>
<accession>X0SNX3</accession>
<sequence length="140" mass="15594">VKDLGVTYGGYSCFIRLKFVRKGSNESKVFIIHAWHGAGASQTDGARLQRLTRLMGKMEADVYLMGHLHAITHIVVDRLKTVQGKIKSIPQIATITGSWLRTYAQGKPPCYGEEAGYSPSHIGCPTIIFNPFKDEIHYMV</sequence>